<dbReference type="EMBL" id="JASJOU010000012">
    <property type="protein sequence ID" value="MDJ1504599.1"/>
    <property type="molecule type" value="Genomic_DNA"/>
</dbReference>
<dbReference type="AlphaFoldDB" id="A0AAE3R6G1"/>
<feature type="transmembrane region" description="Helical" evidence="1">
    <location>
        <begin position="77"/>
        <end position="97"/>
    </location>
</feature>
<dbReference type="Proteomes" id="UP001232063">
    <property type="component" value="Unassembled WGS sequence"/>
</dbReference>
<proteinExistence type="predicted"/>
<keyword evidence="3" id="KW-1185">Reference proteome</keyword>
<feature type="transmembrane region" description="Helical" evidence="1">
    <location>
        <begin position="274"/>
        <end position="297"/>
    </location>
</feature>
<gene>
    <name evidence="2" type="ORF">QNI22_28315</name>
</gene>
<dbReference type="RefSeq" id="WP_314516032.1">
    <property type="nucleotide sequence ID" value="NZ_JASJOU010000012.1"/>
</dbReference>
<feature type="transmembrane region" description="Helical" evidence="1">
    <location>
        <begin position="240"/>
        <end position="262"/>
    </location>
</feature>
<keyword evidence="1" id="KW-1133">Transmembrane helix</keyword>
<feature type="transmembrane region" description="Helical" evidence="1">
    <location>
        <begin position="208"/>
        <end position="228"/>
    </location>
</feature>
<evidence type="ECO:0000313" key="3">
    <source>
        <dbReference type="Proteomes" id="UP001232063"/>
    </source>
</evidence>
<feature type="transmembrane region" description="Helical" evidence="1">
    <location>
        <begin position="124"/>
        <end position="143"/>
    </location>
</feature>
<keyword evidence="1" id="KW-0472">Membrane</keyword>
<sequence length="409" mass="45242">MRNNLSNEIAVLLNVIFGRSGSLATLRTPFSVAVTQKPFRPNFKMWAARSYKPLTVFVLSALVLLLCYVKAGFEILSVAQTAIMAGAGCIILSILLSPEWTRKAVIKFAKSALSLSLQLSPSKAFSHVGSLIISMNGLMLVYANHHSQFAWTVYPTLSLLGGFALGSSAIMLLINALDREDIHKPAMVRSEVLKKAHHLGVMPERMDVLGGAVVAGILLGTTLVEINTSNMDDLSLTAGVVWLPVVLAWCGICTSVVMGYVLKHADLPAAIKRILNVLVMMVVAYTSVVTMMPAYWVVEGKEILSSEIFLAAGIGTIGSFLLWEANYAYQWLRTHYYDWVINKLQKEFWYLRPLRHLFRIICLTIPVILIGWFMKQAFDHVGLYGIIIATIALLSNLNVQLPFKRTITI</sequence>
<feature type="transmembrane region" description="Helical" evidence="1">
    <location>
        <begin position="381"/>
        <end position="399"/>
    </location>
</feature>
<feature type="transmembrane region" description="Helical" evidence="1">
    <location>
        <begin position="356"/>
        <end position="375"/>
    </location>
</feature>
<feature type="transmembrane region" description="Helical" evidence="1">
    <location>
        <begin position="54"/>
        <end position="71"/>
    </location>
</feature>
<keyword evidence="1" id="KW-0812">Transmembrane</keyword>
<feature type="transmembrane region" description="Helical" evidence="1">
    <location>
        <begin position="303"/>
        <end position="323"/>
    </location>
</feature>
<organism evidence="2 3">
    <name type="scientific">Xanthocytophaga agilis</name>
    <dbReference type="NCBI Taxonomy" id="3048010"/>
    <lineage>
        <taxon>Bacteria</taxon>
        <taxon>Pseudomonadati</taxon>
        <taxon>Bacteroidota</taxon>
        <taxon>Cytophagia</taxon>
        <taxon>Cytophagales</taxon>
        <taxon>Rhodocytophagaceae</taxon>
        <taxon>Xanthocytophaga</taxon>
    </lineage>
</organism>
<accession>A0AAE3R6G1</accession>
<feature type="transmembrane region" description="Helical" evidence="1">
    <location>
        <begin position="149"/>
        <end position="174"/>
    </location>
</feature>
<comment type="caution">
    <text evidence="2">The sequence shown here is derived from an EMBL/GenBank/DDBJ whole genome shotgun (WGS) entry which is preliminary data.</text>
</comment>
<evidence type="ECO:0000256" key="1">
    <source>
        <dbReference type="SAM" id="Phobius"/>
    </source>
</evidence>
<protein>
    <submittedName>
        <fullName evidence="2">Uncharacterized protein</fullName>
    </submittedName>
</protein>
<reference evidence="2" key="1">
    <citation type="submission" date="2023-05" db="EMBL/GenBank/DDBJ databases">
        <authorList>
            <person name="Zhang X."/>
        </authorList>
    </citation>
    <scope>NUCLEOTIDE SEQUENCE</scope>
    <source>
        <strain evidence="2">BD1B2-1</strain>
    </source>
</reference>
<evidence type="ECO:0000313" key="2">
    <source>
        <dbReference type="EMBL" id="MDJ1504599.1"/>
    </source>
</evidence>
<name>A0AAE3R6G1_9BACT</name>